<protein>
    <submittedName>
        <fullName evidence="2">Uncharacterized protein</fullName>
    </submittedName>
</protein>
<accession>A0A392VCU5</accession>
<feature type="non-terminal residue" evidence="2">
    <location>
        <position position="34"/>
    </location>
</feature>
<evidence type="ECO:0000313" key="3">
    <source>
        <dbReference type="Proteomes" id="UP000265520"/>
    </source>
</evidence>
<sequence length="34" mass="3690">MSNPPEEMAATSTTEMSNPPEEMALSHAFNPPRS</sequence>
<name>A0A392VCU5_9FABA</name>
<dbReference type="Proteomes" id="UP000265520">
    <property type="component" value="Unassembled WGS sequence"/>
</dbReference>
<comment type="caution">
    <text evidence="2">The sequence shown here is derived from an EMBL/GenBank/DDBJ whole genome shotgun (WGS) entry which is preliminary data.</text>
</comment>
<dbReference type="AlphaFoldDB" id="A0A392VCU5"/>
<evidence type="ECO:0000313" key="2">
    <source>
        <dbReference type="EMBL" id="MCI85079.1"/>
    </source>
</evidence>
<dbReference type="EMBL" id="LXQA011106422">
    <property type="protein sequence ID" value="MCI85079.1"/>
    <property type="molecule type" value="Genomic_DNA"/>
</dbReference>
<feature type="region of interest" description="Disordered" evidence="1">
    <location>
        <begin position="1"/>
        <end position="34"/>
    </location>
</feature>
<reference evidence="2 3" key="1">
    <citation type="journal article" date="2018" name="Front. Plant Sci.">
        <title>Red Clover (Trifolium pratense) and Zigzag Clover (T. medium) - A Picture of Genomic Similarities and Differences.</title>
        <authorList>
            <person name="Dluhosova J."/>
            <person name="Istvanek J."/>
            <person name="Nedelnik J."/>
            <person name="Repkova J."/>
        </authorList>
    </citation>
    <scope>NUCLEOTIDE SEQUENCE [LARGE SCALE GENOMIC DNA]</scope>
    <source>
        <strain evidence="3">cv. 10/8</strain>
        <tissue evidence="2">Leaf</tissue>
    </source>
</reference>
<proteinExistence type="predicted"/>
<evidence type="ECO:0000256" key="1">
    <source>
        <dbReference type="SAM" id="MobiDB-lite"/>
    </source>
</evidence>
<keyword evidence="3" id="KW-1185">Reference proteome</keyword>
<organism evidence="2 3">
    <name type="scientific">Trifolium medium</name>
    <dbReference type="NCBI Taxonomy" id="97028"/>
    <lineage>
        <taxon>Eukaryota</taxon>
        <taxon>Viridiplantae</taxon>
        <taxon>Streptophyta</taxon>
        <taxon>Embryophyta</taxon>
        <taxon>Tracheophyta</taxon>
        <taxon>Spermatophyta</taxon>
        <taxon>Magnoliopsida</taxon>
        <taxon>eudicotyledons</taxon>
        <taxon>Gunneridae</taxon>
        <taxon>Pentapetalae</taxon>
        <taxon>rosids</taxon>
        <taxon>fabids</taxon>
        <taxon>Fabales</taxon>
        <taxon>Fabaceae</taxon>
        <taxon>Papilionoideae</taxon>
        <taxon>50 kb inversion clade</taxon>
        <taxon>NPAAA clade</taxon>
        <taxon>Hologalegina</taxon>
        <taxon>IRL clade</taxon>
        <taxon>Trifolieae</taxon>
        <taxon>Trifolium</taxon>
    </lineage>
</organism>